<sequence length="310" mass="34587">MSNYPIIPVLRLLRFPNLLVVALTQALVYYRIIQPALESIGVTGVLNKWKFFELCSVTLMITASGYLVNDLQDVKTDEINRPGTNPISVLGRDGVSWVYALMLLGGFIVSQLLAYRLDERELLWIFPVAIGMLSVYSTGMKKVPILGNFLVAAYCAGVPGILLLAERKGMLQLIETNPELGYNCLRIVLLFMAFAFLATLLRELVKDMEDLRGDREVGRRTIPVMWGIPASQKIGILLGVMVIVAILFPIFLGWPAFLAPPMLACIGVLLLALIYVMIQLWRAREPKDYHRLSTVLKFFLLGGLGLLALF</sequence>
<keyword evidence="2" id="KW-1003">Cell membrane</keyword>
<evidence type="ECO:0000313" key="8">
    <source>
        <dbReference type="Proteomes" id="UP000199021"/>
    </source>
</evidence>
<organism evidence="7 8">
    <name type="scientific">Neolewinella agarilytica</name>
    <dbReference type="NCBI Taxonomy" id="478744"/>
    <lineage>
        <taxon>Bacteria</taxon>
        <taxon>Pseudomonadati</taxon>
        <taxon>Bacteroidota</taxon>
        <taxon>Saprospiria</taxon>
        <taxon>Saprospirales</taxon>
        <taxon>Lewinellaceae</taxon>
        <taxon>Neolewinella</taxon>
    </lineage>
</organism>
<keyword evidence="8" id="KW-1185">Reference proteome</keyword>
<evidence type="ECO:0000256" key="6">
    <source>
        <dbReference type="SAM" id="Phobius"/>
    </source>
</evidence>
<evidence type="ECO:0000256" key="2">
    <source>
        <dbReference type="ARBA" id="ARBA00022475"/>
    </source>
</evidence>
<evidence type="ECO:0000313" key="7">
    <source>
        <dbReference type="EMBL" id="SEQ96108.1"/>
    </source>
</evidence>
<accession>A0A1H9KAL7</accession>
<protein>
    <submittedName>
        <fullName evidence="7">4-hydroxybenzoate polyprenyltransferase</fullName>
    </submittedName>
</protein>
<gene>
    <name evidence="7" type="ORF">SAMN05444359_12020</name>
</gene>
<feature type="transmembrane region" description="Helical" evidence="6">
    <location>
        <begin position="261"/>
        <end position="283"/>
    </location>
</feature>
<feature type="transmembrane region" description="Helical" evidence="6">
    <location>
        <begin position="51"/>
        <end position="68"/>
    </location>
</feature>
<dbReference type="RefSeq" id="WP_175489431.1">
    <property type="nucleotide sequence ID" value="NZ_FOFB01000020.1"/>
</dbReference>
<dbReference type="PANTHER" id="PTHR42723:SF1">
    <property type="entry name" value="CHLOROPHYLL SYNTHASE, CHLOROPLASTIC"/>
    <property type="match status" value="1"/>
</dbReference>
<dbReference type="AlphaFoldDB" id="A0A1H9KAL7"/>
<dbReference type="Gene3D" id="1.10.357.140">
    <property type="entry name" value="UbiA prenyltransferase"/>
    <property type="match status" value="1"/>
</dbReference>
<name>A0A1H9KAL7_9BACT</name>
<dbReference type="InterPro" id="IPR050475">
    <property type="entry name" value="Prenyltransferase_related"/>
</dbReference>
<dbReference type="PANTHER" id="PTHR42723">
    <property type="entry name" value="CHLOROPHYLL SYNTHASE"/>
    <property type="match status" value="1"/>
</dbReference>
<dbReference type="Gene3D" id="1.20.120.1780">
    <property type="entry name" value="UbiA prenyltransferase"/>
    <property type="match status" value="1"/>
</dbReference>
<feature type="transmembrane region" description="Helical" evidence="6">
    <location>
        <begin position="289"/>
        <end position="309"/>
    </location>
</feature>
<evidence type="ECO:0000256" key="1">
    <source>
        <dbReference type="ARBA" id="ARBA00004141"/>
    </source>
</evidence>
<evidence type="ECO:0000256" key="4">
    <source>
        <dbReference type="ARBA" id="ARBA00022989"/>
    </source>
</evidence>
<dbReference type="InterPro" id="IPR044878">
    <property type="entry name" value="UbiA_sf"/>
</dbReference>
<dbReference type="GO" id="GO:0016765">
    <property type="term" value="F:transferase activity, transferring alkyl or aryl (other than methyl) groups"/>
    <property type="evidence" value="ECO:0007669"/>
    <property type="project" value="InterPro"/>
</dbReference>
<feature type="transmembrane region" description="Helical" evidence="6">
    <location>
        <begin position="145"/>
        <end position="164"/>
    </location>
</feature>
<dbReference type="InterPro" id="IPR000537">
    <property type="entry name" value="UbiA_prenyltransferase"/>
</dbReference>
<feature type="transmembrane region" description="Helical" evidence="6">
    <location>
        <begin position="184"/>
        <end position="201"/>
    </location>
</feature>
<dbReference type="InParanoid" id="A0A1H9KAL7"/>
<dbReference type="Proteomes" id="UP000199021">
    <property type="component" value="Unassembled WGS sequence"/>
</dbReference>
<keyword evidence="7" id="KW-0808">Transferase</keyword>
<feature type="transmembrane region" description="Helical" evidence="6">
    <location>
        <begin position="96"/>
        <end position="115"/>
    </location>
</feature>
<dbReference type="STRING" id="478744.SAMN05444359_12020"/>
<feature type="transmembrane region" description="Helical" evidence="6">
    <location>
        <begin position="12"/>
        <end position="30"/>
    </location>
</feature>
<dbReference type="GO" id="GO:0016020">
    <property type="term" value="C:membrane"/>
    <property type="evidence" value="ECO:0007669"/>
    <property type="project" value="UniProtKB-SubCell"/>
</dbReference>
<proteinExistence type="predicted"/>
<feature type="transmembrane region" description="Helical" evidence="6">
    <location>
        <begin position="122"/>
        <end position="139"/>
    </location>
</feature>
<keyword evidence="4 6" id="KW-1133">Transmembrane helix</keyword>
<evidence type="ECO:0000256" key="3">
    <source>
        <dbReference type="ARBA" id="ARBA00022692"/>
    </source>
</evidence>
<reference evidence="8" key="1">
    <citation type="submission" date="2016-10" db="EMBL/GenBank/DDBJ databases">
        <authorList>
            <person name="Varghese N."/>
            <person name="Submissions S."/>
        </authorList>
    </citation>
    <scope>NUCLEOTIDE SEQUENCE [LARGE SCALE GENOMIC DNA]</scope>
    <source>
        <strain evidence="8">DSM 24740</strain>
    </source>
</reference>
<keyword evidence="3 6" id="KW-0812">Transmembrane</keyword>
<evidence type="ECO:0000256" key="5">
    <source>
        <dbReference type="ARBA" id="ARBA00023136"/>
    </source>
</evidence>
<dbReference type="EMBL" id="FOFB01000020">
    <property type="protein sequence ID" value="SEQ96108.1"/>
    <property type="molecule type" value="Genomic_DNA"/>
</dbReference>
<comment type="subcellular location">
    <subcellularLocation>
        <location evidence="1">Membrane</location>
        <topology evidence="1">Multi-pass membrane protein</topology>
    </subcellularLocation>
</comment>
<keyword evidence="5 6" id="KW-0472">Membrane</keyword>
<dbReference type="Pfam" id="PF01040">
    <property type="entry name" value="UbiA"/>
    <property type="match status" value="1"/>
</dbReference>
<feature type="transmembrane region" description="Helical" evidence="6">
    <location>
        <begin position="234"/>
        <end position="254"/>
    </location>
</feature>